<evidence type="ECO:0000313" key="5">
    <source>
        <dbReference type="EMBL" id="MCV7227306.1"/>
    </source>
</evidence>
<dbReference type="EMBL" id="JACKTY010000029">
    <property type="protein sequence ID" value="MCV7227306.1"/>
    <property type="molecule type" value="Genomic_DNA"/>
</dbReference>
<comment type="caution">
    <text evidence="5">The sequence shown here is derived from an EMBL/GenBank/DDBJ whole genome shotgun (WGS) entry which is preliminary data.</text>
</comment>
<keyword evidence="2" id="KW-0378">Hydrolase</keyword>
<gene>
    <name evidence="5" type="ORF">H7J73_14825</name>
</gene>
<dbReference type="Proteomes" id="UP001526201">
    <property type="component" value="Unassembled WGS sequence"/>
</dbReference>
<dbReference type="Pfam" id="PF02551">
    <property type="entry name" value="Acyl_CoA_thio"/>
    <property type="match status" value="1"/>
</dbReference>
<feature type="domain" description="Acyl-CoA thioesterase 2 C-terminal" evidence="3">
    <location>
        <begin position="177"/>
        <end position="283"/>
    </location>
</feature>
<protein>
    <submittedName>
        <fullName evidence="5">Thioesterase family protein</fullName>
    </submittedName>
</protein>
<dbReference type="InterPro" id="IPR025652">
    <property type="entry name" value="TesB_C"/>
</dbReference>
<evidence type="ECO:0000256" key="1">
    <source>
        <dbReference type="ARBA" id="ARBA00006538"/>
    </source>
</evidence>
<dbReference type="InterPro" id="IPR003703">
    <property type="entry name" value="Acyl_CoA_thio"/>
</dbReference>
<evidence type="ECO:0000313" key="6">
    <source>
        <dbReference type="Proteomes" id="UP001526201"/>
    </source>
</evidence>
<evidence type="ECO:0000259" key="4">
    <source>
        <dbReference type="Pfam" id="PF13622"/>
    </source>
</evidence>
<proteinExistence type="inferred from homology"/>
<dbReference type="Gene3D" id="2.40.160.210">
    <property type="entry name" value="Acyl-CoA thioesterase, double hotdog domain"/>
    <property type="match status" value="1"/>
</dbReference>
<dbReference type="Pfam" id="PF13622">
    <property type="entry name" value="4HBT_3"/>
    <property type="match status" value="1"/>
</dbReference>
<dbReference type="CDD" id="cd03445">
    <property type="entry name" value="Thioesterase_II_repeat2"/>
    <property type="match status" value="1"/>
</dbReference>
<dbReference type="PANTHER" id="PTHR11066">
    <property type="entry name" value="ACYL-COA THIOESTERASE"/>
    <property type="match status" value="1"/>
</dbReference>
<evidence type="ECO:0000259" key="3">
    <source>
        <dbReference type="Pfam" id="PF02551"/>
    </source>
</evidence>
<dbReference type="PANTHER" id="PTHR11066:SF34">
    <property type="entry name" value="ACYL-COENZYME A THIOESTERASE 8"/>
    <property type="match status" value="1"/>
</dbReference>
<dbReference type="CDD" id="cd03444">
    <property type="entry name" value="Thioesterase_II_repeat1"/>
    <property type="match status" value="1"/>
</dbReference>
<name>A0ABT3CD20_9MYCO</name>
<dbReference type="SUPFAM" id="SSF54637">
    <property type="entry name" value="Thioesterase/thiol ester dehydrase-isomerase"/>
    <property type="match status" value="2"/>
</dbReference>
<feature type="domain" description="Acyl-CoA thioesterase-like N-terminal HotDog" evidence="4">
    <location>
        <begin position="34"/>
        <end position="108"/>
    </location>
</feature>
<dbReference type="InterPro" id="IPR049449">
    <property type="entry name" value="TesB_ACOT8-like_N"/>
</dbReference>
<evidence type="ECO:0000256" key="2">
    <source>
        <dbReference type="ARBA" id="ARBA00022801"/>
    </source>
</evidence>
<keyword evidence="6" id="KW-1185">Reference proteome</keyword>
<reference evidence="5 6" key="1">
    <citation type="journal article" date="2022" name="BMC Genomics">
        <title>Comparative genome analysis of mycobacteria focusing on tRNA and non-coding RNA.</title>
        <authorList>
            <person name="Behra P.R.K."/>
            <person name="Pettersson B.M.F."/>
            <person name="Ramesh M."/>
            <person name="Das S."/>
            <person name="Dasgupta S."/>
            <person name="Kirsebom L.A."/>
        </authorList>
    </citation>
    <scope>NUCLEOTIDE SEQUENCE [LARGE SCALE GENOMIC DNA]</scope>
    <source>
        <strain evidence="5 6">DSM 44078</strain>
    </source>
</reference>
<organism evidence="5 6">
    <name type="scientific">Mycolicibacterium komossense</name>
    <dbReference type="NCBI Taxonomy" id="1779"/>
    <lineage>
        <taxon>Bacteria</taxon>
        <taxon>Bacillati</taxon>
        <taxon>Actinomycetota</taxon>
        <taxon>Actinomycetes</taxon>
        <taxon>Mycobacteriales</taxon>
        <taxon>Mycobacteriaceae</taxon>
        <taxon>Mycolicibacterium</taxon>
    </lineage>
</organism>
<sequence length="291" mass="32094">MAETLTDILELFTIEDVGGGSFLGRQPDGRDRVRVYGGQVVAQAMMAAARSAPTRQIHSLHVAFLRPGNPASPLQYDVTTLREGRTFSTRRVSTSQAGVLIMEAMISFIEKIDGDDYQHPMPDVPAPETLIPIADALKPYADEEYSTLVRNQAFEMRYVDLPPRISVDGQPPAVAVCRLWLRADGEVPAEVRDDPLLANCLLAYVSDWSILDPVQIGVGKTWQTLDAMASLDHAMWFHRPVDFSDWLLYDQQSPSAIGGRGLGCGAIYNRTGALVCTVTQEGYLGRLKRRS</sequence>
<dbReference type="InterPro" id="IPR029069">
    <property type="entry name" value="HotDog_dom_sf"/>
</dbReference>
<dbReference type="InterPro" id="IPR042171">
    <property type="entry name" value="Acyl-CoA_hotdog"/>
</dbReference>
<comment type="similarity">
    <text evidence="1">Belongs to the C/M/P thioester hydrolase family.</text>
</comment>
<accession>A0ABT3CD20</accession>